<name>A0A653D7U4_CALMS</name>
<proteinExistence type="predicted"/>
<dbReference type="AlphaFoldDB" id="A0A653D7U4"/>
<protein>
    <submittedName>
        <fullName evidence="1">Uncharacterized protein</fullName>
    </submittedName>
</protein>
<reference evidence="1 2" key="1">
    <citation type="submission" date="2019-01" db="EMBL/GenBank/DDBJ databases">
        <authorList>
            <person name="Sayadi A."/>
        </authorList>
    </citation>
    <scope>NUCLEOTIDE SEQUENCE [LARGE SCALE GENOMIC DNA]</scope>
</reference>
<evidence type="ECO:0000313" key="2">
    <source>
        <dbReference type="Proteomes" id="UP000410492"/>
    </source>
</evidence>
<gene>
    <name evidence="1" type="ORF">CALMAC_LOCUS15200</name>
</gene>
<sequence>MYKRFITVVASTGYPITSYIRMSFYNMSLQLTGLD</sequence>
<dbReference type="EMBL" id="CAACVG010010629">
    <property type="protein sequence ID" value="VEN56259.1"/>
    <property type="molecule type" value="Genomic_DNA"/>
</dbReference>
<organism evidence="1 2">
    <name type="scientific">Callosobruchus maculatus</name>
    <name type="common">Southern cowpea weevil</name>
    <name type="synonym">Pulse bruchid</name>
    <dbReference type="NCBI Taxonomy" id="64391"/>
    <lineage>
        <taxon>Eukaryota</taxon>
        <taxon>Metazoa</taxon>
        <taxon>Ecdysozoa</taxon>
        <taxon>Arthropoda</taxon>
        <taxon>Hexapoda</taxon>
        <taxon>Insecta</taxon>
        <taxon>Pterygota</taxon>
        <taxon>Neoptera</taxon>
        <taxon>Endopterygota</taxon>
        <taxon>Coleoptera</taxon>
        <taxon>Polyphaga</taxon>
        <taxon>Cucujiformia</taxon>
        <taxon>Chrysomeloidea</taxon>
        <taxon>Chrysomelidae</taxon>
        <taxon>Bruchinae</taxon>
        <taxon>Bruchini</taxon>
        <taxon>Callosobruchus</taxon>
    </lineage>
</organism>
<evidence type="ECO:0000313" key="1">
    <source>
        <dbReference type="EMBL" id="VEN56259.1"/>
    </source>
</evidence>
<dbReference type="Proteomes" id="UP000410492">
    <property type="component" value="Unassembled WGS sequence"/>
</dbReference>
<keyword evidence="2" id="KW-1185">Reference proteome</keyword>
<feature type="non-terminal residue" evidence="1">
    <location>
        <position position="35"/>
    </location>
</feature>
<accession>A0A653D7U4</accession>